<sequence>MTRGRVDVLAAGSRANGFGRRSPRRWIGFAAVVAIHGVVIYALVTALATREVDAPQATVETRIVSEPARAEPAPEAAVPVPAFDAPPPPFIPPPEIRIAAPTPQPAPAQPPVPVAPPTAIVPPAPPAPPPLAAPAPPPPVVAAVPMPASAPRPASPGPVQIGVVCPNQAAVRRDAAFPREAMRQGLDKGDALVQFTLGSGGEVKDIKTLRASHPIFARSSMRVVAEYRCIGQGRDIVVQVPFEYRLD</sequence>
<dbReference type="AlphaFoldDB" id="A0A7Y6NKQ1"/>
<evidence type="ECO:0000256" key="1">
    <source>
        <dbReference type="SAM" id="Phobius"/>
    </source>
</evidence>
<dbReference type="InterPro" id="IPR037682">
    <property type="entry name" value="TonB_C"/>
</dbReference>
<dbReference type="Pfam" id="PF03544">
    <property type="entry name" value="TonB_C"/>
    <property type="match status" value="1"/>
</dbReference>
<organism evidence="3 4">
    <name type="scientific">Piscinibacter koreensis</name>
    <dbReference type="NCBI Taxonomy" id="2742824"/>
    <lineage>
        <taxon>Bacteria</taxon>
        <taxon>Pseudomonadati</taxon>
        <taxon>Pseudomonadota</taxon>
        <taxon>Betaproteobacteria</taxon>
        <taxon>Burkholderiales</taxon>
        <taxon>Sphaerotilaceae</taxon>
        <taxon>Piscinibacter</taxon>
    </lineage>
</organism>
<dbReference type="Proteomes" id="UP000529637">
    <property type="component" value="Unassembled WGS sequence"/>
</dbReference>
<keyword evidence="1" id="KW-0812">Transmembrane</keyword>
<dbReference type="EMBL" id="JABWMJ010000002">
    <property type="protein sequence ID" value="NUZ04947.1"/>
    <property type="molecule type" value="Genomic_DNA"/>
</dbReference>
<proteinExistence type="predicted"/>
<dbReference type="GO" id="GO:0031992">
    <property type="term" value="F:energy transducer activity"/>
    <property type="evidence" value="ECO:0007669"/>
    <property type="project" value="TreeGrafter"/>
</dbReference>
<feature type="domain" description="TonB C-terminal" evidence="2">
    <location>
        <begin position="176"/>
        <end position="246"/>
    </location>
</feature>
<feature type="transmembrane region" description="Helical" evidence="1">
    <location>
        <begin position="26"/>
        <end position="48"/>
    </location>
</feature>
<keyword evidence="4" id="KW-1185">Reference proteome</keyword>
<comment type="caution">
    <text evidence="3">The sequence shown here is derived from an EMBL/GenBank/DDBJ whole genome shotgun (WGS) entry which is preliminary data.</text>
</comment>
<keyword evidence="1" id="KW-1133">Transmembrane helix</keyword>
<evidence type="ECO:0000313" key="3">
    <source>
        <dbReference type="EMBL" id="NUZ04947.1"/>
    </source>
</evidence>
<reference evidence="3 4" key="1">
    <citation type="submission" date="2020-06" db="EMBL/GenBank/DDBJ databases">
        <title>Schlegella sp. ID0723 isolated from air conditioner.</title>
        <authorList>
            <person name="Kim D.Y."/>
            <person name="Kim D.-U."/>
        </authorList>
    </citation>
    <scope>NUCLEOTIDE SEQUENCE [LARGE SCALE GENOMIC DNA]</scope>
    <source>
        <strain evidence="3 4">ID0723</strain>
    </source>
</reference>
<keyword evidence="1" id="KW-0472">Membrane</keyword>
<name>A0A7Y6NKQ1_9BURK</name>
<dbReference type="SUPFAM" id="SSF74653">
    <property type="entry name" value="TolA/TonB C-terminal domain"/>
    <property type="match status" value="1"/>
</dbReference>
<dbReference type="PANTHER" id="PTHR33446">
    <property type="entry name" value="PROTEIN TONB-RELATED"/>
    <property type="match status" value="1"/>
</dbReference>
<dbReference type="GO" id="GO:0098797">
    <property type="term" value="C:plasma membrane protein complex"/>
    <property type="evidence" value="ECO:0007669"/>
    <property type="project" value="TreeGrafter"/>
</dbReference>
<dbReference type="RefSeq" id="WP_176066422.1">
    <property type="nucleotide sequence ID" value="NZ_JABWMJ010000002.1"/>
</dbReference>
<dbReference type="PANTHER" id="PTHR33446:SF2">
    <property type="entry name" value="PROTEIN TONB"/>
    <property type="match status" value="1"/>
</dbReference>
<dbReference type="InterPro" id="IPR051045">
    <property type="entry name" value="TonB-dependent_transducer"/>
</dbReference>
<gene>
    <name evidence="3" type="ORF">HQN59_04145</name>
</gene>
<protein>
    <submittedName>
        <fullName evidence="3">Energy transducer TonB</fullName>
    </submittedName>
</protein>
<accession>A0A7Y6NKQ1</accession>
<evidence type="ECO:0000259" key="2">
    <source>
        <dbReference type="Pfam" id="PF03544"/>
    </source>
</evidence>
<evidence type="ECO:0000313" key="4">
    <source>
        <dbReference type="Proteomes" id="UP000529637"/>
    </source>
</evidence>
<dbReference type="GO" id="GO:0055085">
    <property type="term" value="P:transmembrane transport"/>
    <property type="evidence" value="ECO:0007669"/>
    <property type="project" value="InterPro"/>
</dbReference>
<dbReference type="Gene3D" id="3.30.1150.10">
    <property type="match status" value="1"/>
</dbReference>